<dbReference type="PROSITE" id="PS50097">
    <property type="entry name" value="BTB"/>
    <property type="match status" value="1"/>
</dbReference>
<protein>
    <recommendedName>
        <fullName evidence="1">BTB domain-containing protein</fullName>
    </recommendedName>
</protein>
<dbReference type="OrthoDB" id="2129688at2759"/>
<accession>A0A2J6RIL8</accession>
<dbReference type="EMBL" id="KZ613948">
    <property type="protein sequence ID" value="PMD38339.1"/>
    <property type="molecule type" value="Genomic_DNA"/>
</dbReference>
<keyword evidence="3" id="KW-1185">Reference proteome</keyword>
<evidence type="ECO:0000313" key="2">
    <source>
        <dbReference type="EMBL" id="PMD38339.1"/>
    </source>
</evidence>
<sequence length="369" mass="42236">MAPAAKKQKVDNPPKSPIVFQSPGLKPDVSLKVFDVEFHVHSILLKLHSAFFRKFLDSPDKTVSPSTVNNDSASGTTPPGASAFGLSLVSVEFKYKWATKVDENEVEKWHLVEDNSKNEPFNLESFKGDKKTEGATFEKLLCAIYVLPYRIENAKVLTSLAEIADYYRALPIVSRTLSYALHDSQDFIRSIKCDPRTVFEAAAKLRHKVLFKDALVWVVGNWRYPAFKELSDRKLRQVARCAYGEIATKVANSSSSIFIGFTAVDEIWSESFRNSICEPQETWSMIREYFLYQEQINFPSFFRRIFERDDLPLDVSMSDLNIPGLLRNNLVLDRSPRSPGESDEEDEEYFLCGEIEDEDLPWDLEEVDW</sequence>
<reference evidence="2 3" key="1">
    <citation type="submission" date="2016-04" db="EMBL/GenBank/DDBJ databases">
        <title>A degradative enzymes factory behind the ericoid mycorrhizal symbiosis.</title>
        <authorList>
            <consortium name="DOE Joint Genome Institute"/>
            <person name="Martino E."/>
            <person name="Morin E."/>
            <person name="Grelet G."/>
            <person name="Kuo A."/>
            <person name="Kohler A."/>
            <person name="Daghino S."/>
            <person name="Barry K."/>
            <person name="Choi C."/>
            <person name="Cichocki N."/>
            <person name="Clum A."/>
            <person name="Copeland A."/>
            <person name="Hainaut M."/>
            <person name="Haridas S."/>
            <person name="Labutti K."/>
            <person name="Lindquist E."/>
            <person name="Lipzen A."/>
            <person name="Khouja H.-R."/>
            <person name="Murat C."/>
            <person name="Ohm R."/>
            <person name="Olson A."/>
            <person name="Spatafora J."/>
            <person name="Veneault-Fourrey C."/>
            <person name="Henrissat B."/>
            <person name="Grigoriev I."/>
            <person name="Martin F."/>
            <person name="Perotto S."/>
        </authorList>
    </citation>
    <scope>NUCLEOTIDE SEQUENCE [LARGE SCALE GENOMIC DNA]</scope>
    <source>
        <strain evidence="2 3">F</strain>
    </source>
</reference>
<dbReference type="Proteomes" id="UP000235786">
    <property type="component" value="Unassembled WGS sequence"/>
</dbReference>
<dbReference type="Gene3D" id="3.30.710.10">
    <property type="entry name" value="Potassium Channel Kv1.1, Chain A"/>
    <property type="match status" value="1"/>
</dbReference>
<dbReference type="PANTHER" id="PTHR38119:SF2">
    <property type="entry name" value="TRANSCRIPTION FACTOR DOMAIN-CONTAINING PROTEIN"/>
    <property type="match status" value="1"/>
</dbReference>
<organism evidence="2 3">
    <name type="scientific">Hyaloscypha variabilis (strain UAMH 11265 / GT02V1 / F)</name>
    <name type="common">Meliniomyces variabilis</name>
    <dbReference type="NCBI Taxonomy" id="1149755"/>
    <lineage>
        <taxon>Eukaryota</taxon>
        <taxon>Fungi</taxon>
        <taxon>Dikarya</taxon>
        <taxon>Ascomycota</taxon>
        <taxon>Pezizomycotina</taxon>
        <taxon>Leotiomycetes</taxon>
        <taxon>Helotiales</taxon>
        <taxon>Hyaloscyphaceae</taxon>
        <taxon>Hyaloscypha</taxon>
        <taxon>Hyaloscypha variabilis</taxon>
    </lineage>
</organism>
<evidence type="ECO:0000259" key="1">
    <source>
        <dbReference type="PROSITE" id="PS50097"/>
    </source>
</evidence>
<proteinExistence type="predicted"/>
<dbReference type="InterPro" id="IPR000210">
    <property type="entry name" value="BTB/POZ_dom"/>
</dbReference>
<gene>
    <name evidence="2" type="ORF">L207DRAFT_585242</name>
</gene>
<feature type="domain" description="BTB" evidence="1">
    <location>
        <begin position="27"/>
        <end position="58"/>
    </location>
</feature>
<name>A0A2J6RIL8_HYAVF</name>
<evidence type="ECO:0000313" key="3">
    <source>
        <dbReference type="Proteomes" id="UP000235786"/>
    </source>
</evidence>
<dbReference type="PANTHER" id="PTHR38119">
    <property type="entry name" value="BTB DOMAIN-CONTAINING PROTEIN-RELATED"/>
    <property type="match status" value="1"/>
</dbReference>
<dbReference type="CDD" id="cd18186">
    <property type="entry name" value="BTB_POZ_ZBTB_KLHL-like"/>
    <property type="match status" value="1"/>
</dbReference>
<dbReference type="AlphaFoldDB" id="A0A2J6RIL8"/>
<dbReference type="InterPro" id="IPR011333">
    <property type="entry name" value="SKP1/BTB/POZ_sf"/>
</dbReference>